<comment type="caution">
    <text evidence="1">The sequence shown here is derived from an EMBL/GenBank/DDBJ whole genome shotgun (WGS) entry which is preliminary data.</text>
</comment>
<keyword evidence="2" id="KW-1185">Reference proteome</keyword>
<accession>A0ABP4EEY9</accession>
<reference evidence="2" key="1">
    <citation type="journal article" date="2019" name="Int. J. Syst. Evol. Microbiol.">
        <title>The Global Catalogue of Microorganisms (GCM) 10K type strain sequencing project: providing services to taxonomists for standard genome sequencing and annotation.</title>
        <authorList>
            <consortium name="The Broad Institute Genomics Platform"/>
            <consortium name="The Broad Institute Genome Sequencing Center for Infectious Disease"/>
            <person name="Wu L."/>
            <person name="Ma J."/>
        </authorList>
    </citation>
    <scope>NUCLEOTIDE SEQUENCE [LARGE SCALE GENOMIC DNA]</scope>
    <source>
        <strain evidence="2">JCM 13008</strain>
    </source>
</reference>
<gene>
    <name evidence="1" type="ORF">GCM10009668_27680</name>
</gene>
<evidence type="ECO:0000313" key="1">
    <source>
        <dbReference type="EMBL" id="GAA1106449.1"/>
    </source>
</evidence>
<evidence type="ECO:0000313" key="2">
    <source>
        <dbReference type="Proteomes" id="UP001501581"/>
    </source>
</evidence>
<proteinExistence type="predicted"/>
<sequence length="94" mass="10005">MATSSTPAITSLGAVHHPNVTSALEAMFRAVAPYFMTESPWRVTTSSVSHLAEISMLEITNADGDQTVFSVWACTNRGCGVLTKPRLAAVPSPR</sequence>
<dbReference type="Proteomes" id="UP001501581">
    <property type="component" value="Unassembled WGS sequence"/>
</dbReference>
<dbReference type="EMBL" id="BAAALG010000011">
    <property type="protein sequence ID" value="GAA1106449.1"/>
    <property type="molecule type" value="Genomic_DNA"/>
</dbReference>
<protein>
    <submittedName>
        <fullName evidence="1">Uncharacterized protein</fullName>
    </submittedName>
</protein>
<organism evidence="1 2">
    <name type="scientific">Nocardioides dubius</name>
    <dbReference type="NCBI Taxonomy" id="317019"/>
    <lineage>
        <taxon>Bacteria</taxon>
        <taxon>Bacillati</taxon>
        <taxon>Actinomycetota</taxon>
        <taxon>Actinomycetes</taxon>
        <taxon>Propionibacteriales</taxon>
        <taxon>Nocardioidaceae</taxon>
        <taxon>Nocardioides</taxon>
    </lineage>
</organism>
<name>A0ABP4EEY9_9ACTN</name>